<dbReference type="Proteomes" id="UP001155010">
    <property type="component" value="Unassembled WGS sequence"/>
</dbReference>
<comment type="caution">
    <text evidence="9">The sequence shown here is derived from an EMBL/GenBank/DDBJ whole genome shotgun (WGS) entry which is preliminary data.</text>
</comment>
<dbReference type="GO" id="GO:0005886">
    <property type="term" value="C:plasma membrane"/>
    <property type="evidence" value="ECO:0007669"/>
    <property type="project" value="UniProtKB-SubCell"/>
</dbReference>
<dbReference type="AlphaFoldDB" id="A0A9X2Z5A9"/>
<dbReference type="NCBIfam" id="TIGR04178">
    <property type="entry name" value="exo_archaeo"/>
    <property type="match status" value="1"/>
</dbReference>
<evidence type="ECO:0000256" key="1">
    <source>
        <dbReference type="ARBA" id="ARBA00004651"/>
    </source>
</evidence>
<name>A0A9X2Z5A9_9BACT</name>
<keyword evidence="5" id="KW-0378">Hydrolase</keyword>
<keyword evidence="7 8" id="KW-0472">Membrane</keyword>
<dbReference type="InterPro" id="IPR026392">
    <property type="entry name" value="Exo/Archaeosortase_dom"/>
</dbReference>
<proteinExistence type="predicted"/>
<evidence type="ECO:0000256" key="4">
    <source>
        <dbReference type="ARBA" id="ARBA00022692"/>
    </source>
</evidence>
<feature type="transmembrane region" description="Helical" evidence="8">
    <location>
        <begin position="139"/>
        <end position="159"/>
    </location>
</feature>
<evidence type="ECO:0000256" key="3">
    <source>
        <dbReference type="ARBA" id="ARBA00022670"/>
    </source>
</evidence>
<gene>
    <name evidence="9" type="ORF">GGP83_003274</name>
</gene>
<dbReference type="InterPro" id="IPR019127">
    <property type="entry name" value="Exosortase"/>
</dbReference>
<sequence>MSRSVRSALRFLAKVLAAYVAWYVIYDLWLLPDGRLDAWLSQHVAGVSGTLLSGLGHDASALGRSVTMPGISGVRIADGCNGLATIGLFVGFVVAYPGRFWRRLAFIPLGILVIYATNVGRVVVMVLAQKYWPAAFDPLHGFGLTTIFYVVVFGLWVVWANYGGVPSSGSSAPAPA</sequence>
<evidence type="ECO:0000256" key="5">
    <source>
        <dbReference type="ARBA" id="ARBA00022801"/>
    </source>
</evidence>
<feature type="transmembrane region" description="Helical" evidence="8">
    <location>
        <begin position="76"/>
        <end position="98"/>
    </location>
</feature>
<evidence type="ECO:0000313" key="10">
    <source>
        <dbReference type="Proteomes" id="UP001155010"/>
    </source>
</evidence>
<dbReference type="RefSeq" id="WP_259082568.1">
    <property type="nucleotide sequence ID" value="NZ_JANUBB010000021.1"/>
</dbReference>
<dbReference type="Pfam" id="PF09721">
    <property type="entry name" value="Exosortase_EpsH"/>
    <property type="match status" value="1"/>
</dbReference>
<comment type="subcellular location">
    <subcellularLocation>
        <location evidence="1">Cell membrane</location>
        <topology evidence="1">Multi-pass membrane protein</topology>
    </subcellularLocation>
</comment>
<evidence type="ECO:0000256" key="2">
    <source>
        <dbReference type="ARBA" id="ARBA00022475"/>
    </source>
</evidence>
<organism evidence="9 10">
    <name type="scientific">Salinibacter ruber</name>
    <dbReference type="NCBI Taxonomy" id="146919"/>
    <lineage>
        <taxon>Bacteria</taxon>
        <taxon>Pseudomonadati</taxon>
        <taxon>Rhodothermota</taxon>
        <taxon>Rhodothermia</taxon>
        <taxon>Rhodothermales</taxon>
        <taxon>Salinibacteraceae</taxon>
        <taxon>Salinibacter</taxon>
    </lineage>
</organism>
<accession>A0A9X2Z5A9</accession>
<feature type="transmembrane region" description="Helical" evidence="8">
    <location>
        <begin position="104"/>
        <end position="127"/>
    </location>
</feature>
<evidence type="ECO:0000256" key="6">
    <source>
        <dbReference type="ARBA" id="ARBA00022989"/>
    </source>
</evidence>
<dbReference type="GO" id="GO:0006508">
    <property type="term" value="P:proteolysis"/>
    <property type="evidence" value="ECO:0007669"/>
    <property type="project" value="UniProtKB-KW"/>
</dbReference>
<protein>
    <submittedName>
        <fullName evidence="9">Exosortase family protein XrtF</fullName>
    </submittedName>
</protein>
<keyword evidence="2" id="KW-1003">Cell membrane</keyword>
<evidence type="ECO:0000256" key="7">
    <source>
        <dbReference type="ARBA" id="ARBA00023136"/>
    </source>
</evidence>
<reference evidence="9" key="1">
    <citation type="submission" date="2022-08" db="EMBL/GenBank/DDBJ databases">
        <title>Genomic Encyclopedia of Type Strains, Phase V (KMG-V): Genome sequencing to study the core and pangenomes of soil and plant-associated prokaryotes.</title>
        <authorList>
            <person name="Whitman W."/>
        </authorList>
    </citation>
    <scope>NUCLEOTIDE SEQUENCE</scope>
    <source>
        <strain evidence="9">SP2017</strain>
    </source>
</reference>
<dbReference type="GO" id="GO:0008233">
    <property type="term" value="F:peptidase activity"/>
    <property type="evidence" value="ECO:0007669"/>
    <property type="project" value="UniProtKB-KW"/>
</dbReference>
<feature type="transmembrane region" description="Helical" evidence="8">
    <location>
        <begin position="7"/>
        <end position="26"/>
    </location>
</feature>
<dbReference type="NCBIfam" id="NF046081">
    <property type="entry name" value="exosort_XrtX"/>
    <property type="match status" value="1"/>
</dbReference>
<dbReference type="EMBL" id="JANUBB010000021">
    <property type="protein sequence ID" value="MCS3953299.1"/>
    <property type="molecule type" value="Genomic_DNA"/>
</dbReference>
<keyword evidence="4 8" id="KW-0812">Transmembrane</keyword>
<keyword evidence="6 8" id="KW-1133">Transmembrane helix</keyword>
<keyword evidence="3" id="KW-0645">Protease</keyword>
<evidence type="ECO:0000313" key="9">
    <source>
        <dbReference type="EMBL" id="MCS3953299.1"/>
    </source>
</evidence>
<evidence type="ECO:0000256" key="8">
    <source>
        <dbReference type="SAM" id="Phobius"/>
    </source>
</evidence>